<organism evidence="3 4">
    <name type="scientific">Cervus elaphus hippelaphus</name>
    <name type="common">European red deer</name>
    <dbReference type="NCBI Taxonomy" id="46360"/>
    <lineage>
        <taxon>Eukaryota</taxon>
        <taxon>Metazoa</taxon>
        <taxon>Chordata</taxon>
        <taxon>Craniata</taxon>
        <taxon>Vertebrata</taxon>
        <taxon>Euteleostomi</taxon>
        <taxon>Mammalia</taxon>
        <taxon>Eutheria</taxon>
        <taxon>Laurasiatheria</taxon>
        <taxon>Artiodactyla</taxon>
        <taxon>Ruminantia</taxon>
        <taxon>Pecora</taxon>
        <taxon>Cervidae</taxon>
        <taxon>Cervinae</taxon>
        <taxon>Cervus</taxon>
    </lineage>
</organism>
<dbReference type="InterPro" id="IPR011989">
    <property type="entry name" value="ARM-like"/>
</dbReference>
<dbReference type="SMART" id="SM01349">
    <property type="entry name" value="TOG"/>
    <property type="match status" value="1"/>
</dbReference>
<feature type="domain" description="TOG" evidence="2">
    <location>
        <begin position="12"/>
        <end position="266"/>
    </location>
</feature>
<dbReference type="GO" id="GO:0072686">
    <property type="term" value="C:mitotic spindle"/>
    <property type="evidence" value="ECO:0007669"/>
    <property type="project" value="TreeGrafter"/>
</dbReference>
<sequence length="273" mass="29928">MCGGPGMSDPRAGGDATDSSQTALDNKASLLHSMPAHSSPRSRDYNPYNYSDSISPFNKSALKEAMFDDDADQFPDDHSDLVAELLKELSNHNERVEERKIALYELMKLTQEESFSVWDEHFKTILLLLLETLGDKEVVRSAEEAASVLATSISPEQCIKVLCPIIQTADYPINLAAIKMQTKVIERVSKETLNLLLPEIMPGLIQGYDNSESSVRKACVFCLVAVHAVIGDELKPHLSQLTGSKMKLLNLYIKRAQTGSGGVDPTTDVSGQS</sequence>
<dbReference type="InterPro" id="IPR034085">
    <property type="entry name" value="TOG"/>
</dbReference>
<dbReference type="PANTHER" id="PTHR21567">
    <property type="entry name" value="CLASP"/>
    <property type="match status" value="1"/>
</dbReference>
<dbReference type="SUPFAM" id="SSF48371">
    <property type="entry name" value="ARM repeat"/>
    <property type="match status" value="1"/>
</dbReference>
<dbReference type="GO" id="GO:0005881">
    <property type="term" value="C:cytoplasmic microtubule"/>
    <property type="evidence" value="ECO:0007669"/>
    <property type="project" value="TreeGrafter"/>
</dbReference>
<gene>
    <name evidence="3" type="ORF">Celaphus_00010224</name>
</gene>
<protein>
    <submittedName>
        <fullName evidence="3">CLASP2</fullName>
    </submittedName>
</protein>
<dbReference type="GO" id="GO:0005815">
    <property type="term" value="C:microtubule organizing center"/>
    <property type="evidence" value="ECO:0007669"/>
    <property type="project" value="TreeGrafter"/>
</dbReference>
<dbReference type="Proteomes" id="UP000242450">
    <property type="component" value="Chromosome 24"/>
</dbReference>
<dbReference type="PANTHER" id="PTHR21567:SF30">
    <property type="entry name" value="CLIP-ASSOCIATING PROTEIN 2"/>
    <property type="match status" value="1"/>
</dbReference>
<dbReference type="GO" id="GO:0090307">
    <property type="term" value="P:mitotic spindle assembly"/>
    <property type="evidence" value="ECO:0007669"/>
    <property type="project" value="TreeGrafter"/>
</dbReference>
<evidence type="ECO:0000313" key="4">
    <source>
        <dbReference type="Proteomes" id="UP000242450"/>
    </source>
</evidence>
<evidence type="ECO:0000256" key="1">
    <source>
        <dbReference type="SAM" id="MobiDB-lite"/>
    </source>
</evidence>
<evidence type="ECO:0000313" key="3">
    <source>
        <dbReference type="EMBL" id="OWK02860.1"/>
    </source>
</evidence>
<dbReference type="InterPro" id="IPR016024">
    <property type="entry name" value="ARM-type_fold"/>
</dbReference>
<dbReference type="AlphaFoldDB" id="A0A212CA49"/>
<dbReference type="Gene3D" id="1.25.10.10">
    <property type="entry name" value="Leucine-rich Repeat Variant"/>
    <property type="match status" value="1"/>
</dbReference>
<keyword evidence="4" id="KW-1185">Reference proteome</keyword>
<dbReference type="GO" id="GO:0008017">
    <property type="term" value="F:microtubule binding"/>
    <property type="evidence" value="ECO:0007669"/>
    <property type="project" value="TreeGrafter"/>
</dbReference>
<name>A0A212CA49_CEREH</name>
<dbReference type="GO" id="GO:0000776">
    <property type="term" value="C:kinetochore"/>
    <property type="evidence" value="ECO:0007669"/>
    <property type="project" value="TreeGrafter"/>
</dbReference>
<reference evidence="3 4" key="1">
    <citation type="journal article" date="2018" name="Mol. Genet. Genomics">
        <title>The red deer Cervus elaphus genome CerEla1.0: sequencing, annotating, genes, and chromosomes.</title>
        <authorList>
            <person name="Bana N.A."/>
            <person name="Nyiri A."/>
            <person name="Nagy J."/>
            <person name="Frank K."/>
            <person name="Nagy T."/>
            <person name="Steger V."/>
            <person name="Schiller M."/>
            <person name="Lakatos P."/>
            <person name="Sugar L."/>
            <person name="Horn P."/>
            <person name="Barta E."/>
            <person name="Orosz L."/>
        </authorList>
    </citation>
    <scope>NUCLEOTIDE SEQUENCE [LARGE SCALE GENOMIC DNA]</scope>
    <source>
        <strain evidence="3">Hungarian</strain>
    </source>
</reference>
<dbReference type="GO" id="GO:0045180">
    <property type="term" value="C:basal cortex"/>
    <property type="evidence" value="ECO:0007669"/>
    <property type="project" value="TreeGrafter"/>
</dbReference>
<dbReference type="GO" id="GO:0005876">
    <property type="term" value="C:spindle microtubule"/>
    <property type="evidence" value="ECO:0007669"/>
    <property type="project" value="TreeGrafter"/>
</dbReference>
<evidence type="ECO:0000259" key="2">
    <source>
        <dbReference type="SMART" id="SM01349"/>
    </source>
</evidence>
<accession>A0A212CA49</accession>
<dbReference type="GO" id="GO:0040001">
    <property type="term" value="P:establishment of mitotic spindle localization"/>
    <property type="evidence" value="ECO:0007669"/>
    <property type="project" value="TreeGrafter"/>
</dbReference>
<proteinExistence type="predicted"/>
<feature type="region of interest" description="Disordered" evidence="1">
    <location>
        <begin position="1"/>
        <end position="49"/>
    </location>
</feature>
<dbReference type="OrthoDB" id="46159at2759"/>
<comment type="caution">
    <text evidence="3">The sequence shown here is derived from an EMBL/GenBank/DDBJ whole genome shotgun (WGS) entry which is preliminary data.</text>
</comment>
<dbReference type="EMBL" id="MKHE01000024">
    <property type="protein sequence ID" value="OWK02860.1"/>
    <property type="molecule type" value="Genomic_DNA"/>
</dbReference>